<dbReference type="InterPro" id="IPR036188">
    <property type="entry name" value="FAD/NAD-bd_sf"/>
</dbReference>
<accession>A0ABQ3I7U3</accession>
<dbReference type="Pfam" id="PF01266">
    <property type="entry name" value="DAO"/>
    <property type="match status" value="1"/>
</dbReference>
<dbReference type="Gene3D" id="3.30.9.10">
    <property type="entry name" value="D-Amino Acid Oxidase, subunit A, domain 2"/>
    <property type="match status" value="1"/>
</dbReference>
<dbReference type="SUPFAM" id="SSF51905">
    <property type="entry name" value="FAD/NAD(P)-binding domain"/>
    <property type="match status" value="1"/>
</dbReference>
<gene>
    <name evidence="2" type="ORF">GCM10011340_15520</name>
</gene>
<feature type="domain" description="FAD dependent oxidoreductase" evidence="1">
    <location>
        <begin position="14"/>
        <end position="368"/>
    </location>
</feature>
<name>A0ABQ3I7U3_9BACT</name>
<comment type="caution">
    <text evidence="2">The sequence shown here is derived from an EMBL/GenBank/DDBJ whole genome shotgun (WGS) entry which is preliminary data.</text>
</comment>
<evidence type="ECO:0000259" key="1">
    <source>
        <dbReference type="Pfam" id="PF01266"/>
    </source>
</evidence>
<reference evidence="3" key="1">
    <citation type="journal article" date="2019" name="Int. J. Syst. Evol. Microbiol.">
        <title>The Global Catalogue of Microorganisms (GCM) 10K type strain sequencing project: providing services to taxonomists for standard genome sequencing and annotation.</title>
        <authorList>
            <consortium name="The Broad Institute Genomics Platform"/>
            <consortium name="The Broad Institute Genome Sequencing Center for Infectious Disease"/>
            <person name="Wu L."/>
            <person name="Ma J."/>
        </authorList>
    </citation>
    <scope>NUCLEOTIDE SEQUENCE [LARGE SCALE GENOMIC DNA]</scope>
    <source>
        <strain evidence="3">CGMCC 1.15111</strain>
    </source>
</reference>
<keyword evidence="3" id="KW-1185">Reference proteome</keyword>
<organism evidence="2 3">
    <name type="scientific">Roseivirga thermotolerans</name>
    <dbReference type="NCBI Taxonomy" id="1758176"/>
    <lineage>
        <taxon>Bacteria</taxon>
        <taxon>Pseudomonadati</taxon>
        <taxon>Bacteroidota</taxon>
        <taxon>Cytophagia</taxon>
        <taxon>Cytophagales</taxon>
        <taxon>Roseivirgaceae</taxon>
        <taxon>Roseivirga</taxon>
    </lineage>
</organism>
<dbReference type="Proteomes" id="UP000658258">
    <property type="component" value="Unassembled WGS sequence"/>
</dbReference>
<dbReference type="PANTHER" id="PTHR13847:SF281">
    <property type="entry name" value="FAD DEPENDENT OXIDOREDUCTASE DOMAIN-CONTAINING PROTEIN"/>
    <property type="match status" value="1"/>
</dbReference>
<proteinExistence type="predicted"/>
<protein>
    <submittedName>
        <fullName evidence="2">FAD-dependent oxidoreductase</fullName>
    </submittedName>
</protein>
<evidence type="ECO:0000313" key="3">
    <source>
        <dbReference type="Proteomes" id="UP000658258"/>
    </source>
</evidence>
<dbReference type="EMBL" id="BNAG01000002">
    <property type="protein sequence ID" value="GHE61453.1"/>
    <property type="molecule type" value="Genomic_DNA"/>
</dbReference>
<dbReference type="InterPro" id="IPR006076">
    <property type="entry name" value="FAD-dep_OxRdtase"/>
</dbReference>
<dbReference type="RefSeq" id="WP_189629663.1">
    <property type="nucleotide sequence ID" value="NZ_BNAG01000002.1"/>
</dbReference>
<dbReference type="PANTHER" id="PTHR13847">
    <property type="entry name" value="SARCOSINE DEHYDROGENASE-RELATED"/>
    <property type="match status" value="1"/>
</dbReference>
<sequence length="372" mass="41570">MLSFWESDFYTSYDHIVVGSGIVGLSTALSIREKLPNARVLVLERGHFPTGASTKNAGFACFGSLSEIAADLEKLSEEEVLKLVQLRWEGLQLLRQRLTDEAIDFRNYGGYELLRANEVGVLEQMDRVNTLLKPLFGQPVYSLVNERIESFGFPNSRVEALVFNPFEAQIHSGRMMKRLTALATSKGVEVMTGAQVVAFEEQSGCVEVALANGPKLRAGQLVFCTNAFTRYFFPHADLEPGRGVVLVTQPIEGLKLKGTYHYDEGYYYFRNYENRVIFGGGRNLDLKTENTTDFNINDRILNQLKTDLQELILPDTRVEIDRVWTGIMAFGPNKKPIVERVSPRITMGVRLGGMGVAIGSKIGQQLAEIVCQ</sequence>
<evidence type="ECO:0000313" key="2">
    <source>
        <dbReference type="EMBL" id="GHE61453.1"/>
    </source>
</evidence>
<dbReference type="Gene3D" id="3.50.50.60">
    <property type="entry name" value="FAD/NAD(P)-binding domain"/>
    <property type="match status" value="1"/>
</dbReference>